<accession>A0A7V8NLY0</accession>
<dbReference type="InterPro" id="IPR051781">
    <property type="entry name" value="Metallo-dep_Hydrolase"/>
</dbReference>
<evidence type="ECO:0000313" key="2">
    <source>
        <dbReference type="EMBL" id="MBA0083765.1"/>
    </source>
</evidence>
<dbReference type="GO" id="GO:0016810">
    <property type="term" value="F:hydrolase activity, acting on carbon-nitrogen (but not peptide) bonds"/>
    <property type="evidence" value="ECO:0007669"/>
    <property type="project" value="InterPro"/>
</dbReference>
<dbReference type="InterPro" id="IPR006680">
    <property type="entry name" value="Amidohydro-rel"/>
</dbReference>
<feature type="non-terminal residue" evidence="2">
    <location>
        <position position="1"/>
    </location>
</feature>
<dbReference type="PANTHER" id="PTHR43135:SF3">
    <property type="entry name" value="ALPHA-D-RIBOSE 1-METHYLPHOSPHONATE 5-TRIPHOSPHATE DIPHOSPHATASE"/>
    <property type="match status" value="1"/>
</dbReference>
<dbReference type="SUPFAM" id="SSF51556">
    <property type="entry name" value="Metallo-dependent hydrolases"/>
    <property type="match status" value="1"/>
</dbReference>
<reference evidence="2" key="1">
    <citation type="submission" date="2020-06" db="EMBL/GenBank/DDBJ databases">
        <title>Legume-microbial interactions unlock mineral nutrients during tropical forest succession.</title>
        <authorList>
            <person name="Epihov D.Z."/>
        </authorList>
    </citation>
    <scope>NUCLEOTIDE SEQUENCE [LARGE SCALE GENOMIC DNA]</scope>
    <source>
        <strain evidence="2">Pan2503</strain>
    </source>
</reference>
<dbReference type="Pfam" id="PF01979">
    <property type="entry name" value="Amidohydro_1"/>
    <property type="match status" value="1"/>
</dbReference>
<feature type="non-terminal residue" evidence="2">
    <location>
        <position position="369"/>
    </location>
</feature>
<protein>
    <submittedName>
        <fullName evidence="2">Amidohydrolase</fullName>
    </submittedName>
</protein>
<feature type="domain" description="Amidohydrolase-related" evidence="1">
    <location>
        <begin position="27"/>
        <end position="358"/>
    </location>
</feature>
<dbReference type="CDD" id="cd01309">
    <property type="entry name" value="Met_dep_hydrolase_C"/>
    <property type="match status" value="1"/>
</dbReference>
<sequence>KDGKIAEVGQTIKAPAGAQVIEASGQFVIPGIIDCHSHIAAEAINEGSVSVSSMVNMEEVLDPEDINIYRDLAGGVTSANILHGSANSIGGQTLVIKLRWGQPAAKLAFEGALPGIKFALGENPKRSNFSLPGQPRRYPATRMGVEETIRAAFSEARDYKKSWDDYRKQVAAGEKNLIPPRRDLKLEPLVEVLEGKRYVHSHCYREDEILMLLRVAKEFGFKVRTLQHVLEGYKVADELAAAGVGASTFSDWWAYKVEAYDAIPYNAALMTRRGVIVSINSDDAEEATHLNQEAAKSMKYGGLSHDEALKLVTLNPAMQLGIDKRVGSIDVGKDADLAIYNHDPLSAYAVVQKTLIDGRVYFDREKDIA</sequence>
<dbReference type="InterPro" id="IPR011059">
    <property type="entry name" value="Metal-dep_hydrolase_composite"/>
</dbReference>
<proteinExistence type="predicted"/>
<evidence type="ECO:0000313" key="3">
    <source>
        <dbReference type="Proteomes" id="UP000567293"/>
    </source>
</evidence>
<dbReference type="InterPro" id="IPR032466">
    <property type="entry name" value="Metal_Hydrolase"/>
</dbReference>
<dbReference type="EMBL" id="JACDQQ010000212">
    <property type="protein sequence ID" value="MBA0083765.1"/>
    <property type="molecule type" value="Genomic_DNA"/>
</dbReference>
<dbReference type="Proteomes" id="UP000567293">
    <property type="component" value="Unassembled WGS sequence"/>
</dbReference>
<dbReference type="PANTHER" id="PTHR43135">
    <property type="entry name" value="ALPHA-D-RIBOSE 1-METHYLPHOSPHONATE 5-TRIPHOSPHATE DIPHOSPHATASE"/>
    <property type="match status" value="1"/>
</dbReference>
<keyword evidence="3" id="KW-1185">Reference proteome</keyword>
<evidence type="ECO:0000259" key="1">
    <source>
        <dbReference type="Pfam" id="PF01979"/>
    </source>
</evidence>
<dbReference type="SUPFAM" id="SSF51338">
    <property type="entry name" value="Composite domain of metallo-dependent hydrolases"/>
    <property type="match status" value="1"/>
</dbReference>
<dbReference type="Gene3D" id="3.20.20.140">
    <property type="entry name" value="Metal-dependent hydrolases"/>
    <property type="match status" value="1"/>
</dbReference>
<name>A0A7V8NLY0_9BACT</name>
<gene>
    <name evidence="2" type="ORF">HRJ53_02100</name>
</gene>
<organism evidence="2 3">
    <name type="scientific">Candidatus Acidiferrum panamense</name>
    <dbReference type="NCBI Taxonomy" id="2741543"/>
    <lineage>
        <taxon>Bacteria</taxon>
        <taxon>Pseudomonadati</taxon>
        <taxon>Acidobacteriota</taxon>
        <taxon>Terriglobia</taxon>
        <taxon>Candidatus Acidiferrales</taxon>
        <taxon>Candidatus Acidiferrum</taxon>
    </lineage>
</organism>
<comment type="caution">
    <text evidence="2">The sequence shown here is derived from an EMBL/GenBank/DDBJ whole genome shotgun (WGS) entry which is preliminary data.</text>
</comment>
<dbReference type="AlphaFoldDB" id="A0A7V8NLY0"/>